<accession>A0A8B7P3N8</accession>
<evidence type="ECO:0000256" key="5">
    <source>
        <dbReference type="RuleBase" id="RU363034"/>
    </source>
</evidence>
<dbReference type="Gene3D" id="2.40.10.10">
    <property type="entry name" value="Trypsin-like serine proteases"/>
    <property type="match status" value="1"/>
</dbReference>
<dbReference type="InterPro" id="IPR009003">
    <property type="entry name" value="Peptidase_S1_PA"/>
</dbReference>
<evidence type="ECO:0000256" key="3">
    <source>
        <dbReference type="ARBA" id="ARBA00022825"/>
    </source>
</evidence>
<dbReference type="Pfam" id="PF00089">
    <property type="entry name" value="Trypsin"/>
    <property type="match status" value="1"/>
</dbReference>
<dbReference type="Proteomes" id="UP000694843">
    <property type="component" value="Unplaced"/>
</dbReference>
<dbReference type="PROSITE" id="PS50240">
    <property type="entry name" value="TRYPSIN_DOM"/>
    <property type="match status" value="1"/>
</dbReference>
<dbReference type="CDD" id="cd00190">
    <property type="entry name" value="Tryp_SPc"/>
    <property type="match status" value="1"/>
</dbReference>
<dbReference type="InterPro" id="IPR001254">
    <property type="entry name" value="Trypsin_dom"/>
</dbReference>
<evidence type="ECO:0000256" key="4">
    <source>
        <dbReference type="ARBA" id="ARBA00023157"/>
    </source>
</evidence>
<dbReference type="InterPro" id="IPR033116">
    <property type="entry name" value="TRYPSIN_SER"/>
</dbReference>
<dbReference type="PANTHER" id="PTHR24252">
    <property type="entry name" value="ACROSIN-RELATED"/>
    <property type="match status" value="1"/>
</dbReference>
<dbReference type="GO" id="GO:0004252">
    <property type="term" value="F:serine-type endopeptidase activity"/>
    <property type="evidence" value="ECO:0007669"/>
    <property type="project" value="InterPro"/>
</dbReference>
<feature type="chain" id="PRO_5034691439" evidence="6">
    <location>
        <begin position="22"/>
        <end position="295"/>
    </location>
</feature>
<proteinExistence type="predicted"/>
<keyword evidence="3 5" id="KW-0720">Serine protease</keyword>
<evidence type="ECO:0000256" key="6">
    <source>
        <dbReference type="SAM" id="SignalP"/>
    </source>
</evidence>
<evidence type="ECO:0000313" key="8">
    <source>
        <dbReference type="Proteomes" id="UP000694843"/>
    </source>
</evidence>
<evidence type="ECO:0000256" key="1">
    <source>
        <dbReference type="ARBA" id="ARBA00022670"/>
    </source>
</evidence>
<reference evidence="9" key="1">
    <citation type="submission" date="2025-08" db="UniProtKB">
        <authorList>
            <consortium name="RefSeq"/>
        </authorList>
    </citation>
    <scope>IDENTIFICATION</scope>
    <source>
        <tissue evidence="9">Whole organism</tissue>
    </source>
</reference>
<dbReference type="SMART" id="SM00020">
    <property type="entry name" value="Tryp_SPc"/>
    <property type="match status" value="1"/>
</dbReference>
<name>A0A8B7P3N8_HYAAZ</name>
<dbReference type="OrthoDB" id="6364259at2759"/>
<dbReference type="GO" id="GO:0006508">
    <property type="term" value="P:proteolysis"/>
    <property type="evidence" value="ECO:0007669"/>
    <property type="project" value="UniProtKB-KW"/>
</dbReference>
<dbReference type="GeneID" id="108677096"/>
<dbReference type="PRINTS" id="PR00722">
    <property type="entry name" value="CHYMOTRYPSIN"/>
</dbReference>
<organism evidence="8 9">
    <name type="scientific">Hyalella azteca</name>
    <name type="common">Amphipod</name>
    <dbReference type="NCBI Taxonomy" id="294128"/>
    <lineage>
        <taxon>Eukaryota</taxon>
        <taxon>Metazoa</taxon>
        <taxon>Ecdysozoa</taxon>
        <taxon>Arthropoda</taxon>
        <taxon>Crustacea</taxon>
        <taxon>Multicrustacea</taxon>
        <taxon>Malacostraca</taxon>
        <taxon>Eumalacostraca</taxon>
        <taxon>Peracarida</taxon>
        <taxon>Amphipoda</taxon>
        <taxon>Senticaudata</taxon>
        <taxon>Talitrida</taxon>
        <taxon>Talitroidea</taxon>
        <taxon>Hyalellidae</taxon>
        <taxon>Hyalella</taxon>
    </lineage>
</organism>
<keyword evidence="4" id="KW-1015">Disulfide bond</keyword>
<dbReference type="InterPro" id="IPR018114">
    <property type="entry name" value="TRYPSIN_HIS"/>
</dbReference>
<keyword evidence="8" id="KW-1185">Reference proteome</keyword>
<keyword evidence="2 5" id="KW-0378">Hydrolase</keyword>
<dbReference type="PANTHER" id="PTHR24252:SF10">
    <property type="entry name" value="SERINE PROTEASE 56"/>
    <property type="match status" value="1"/>
</dbReference>
<dbReference type="PROSITE" id="PS00134">
    <property type="entry name" value="TRYPSIN_HIS"/>
    <property type="match status" value="1"/>
</dbReference>
<feature type="domain" description="Peptidase S1" evidence="7">
    <location>
        <begin position="40"/>
        <end position="291"/>
    </location>
</feature>
<gene>
    <name evidence="9" type="primary">LOC108677096</name>
</gene>
<dbReference type="KEGG" id="hazt:108677096"/>
<dbReference type="FunFam" id="2.40.10.10:FF:000006">
    <property type="entry name" value="Serine proteinase stubble"/>
    <property type="match status" value="1"/>
</dbReference>
<dbReference type="RefSeq" id="XP_018020734.1">
    <property type="nucleotide sequence ID" value="XM_018165245.1"/>
</dbReference>
<protein>
    <submittedName>
        <fullName evidence="9">Trypsin-1</fullName>
    </submittedName>
</protein>
<evidence type="ECO:0000259" key="7">
    <source>
        <dbReference type="PROSITE" id="PS50240"/>
    </source>
</evidence>
<feature type="signal peptide" evidence="6">
    <location>
        <begin position="1"/>
        <end position="21"/>
    </location>
</feature>
<keyword evidence="1 5" id="KW-0645">Protease</keyword>
<evidence type="ECO:0000256" key="2">
    <source>
        <dbReference type="ARBA" id="ARBA00022801"/>
    </source>
</evidence>
<evidence type="ECO:0000313" key="9">
    <source>
        <dbReference type="RefSeq" id="XP_018020734.1"/>
    </source>
</evidence>
<dbReference type="AlphaFoldDB" id="A0A8B7P3N8"/>
<sequence>MSPYLIKEFLALAVFFATVNATINMADVACGRAVMRTSRVKGGQDAKFGEFPWMVSIRINGGHFCGGLLINNKFVLSAAHCTLRRPEKYVTVVVGEYDLLKEEKTPPEQIIAVHKIYNHENFTKRYIDDISLLELKEPVVWSKNIRPMCLPDMMMDGTDNPLDNTAATLAGWGWTDEHSKGGVRANILQKTDVRVVSKDSCQESYVKETGKAVGEPQAIVLFDTHLCAGVPDGSRDACQGDSGGPLMSRDKEGREVCVGIVSAGIGCGRPGLPGLYTRVSRYTNWIQATVNAANA</sequence>
<dbReference type="PROSITE" id="PS00135">
    <property type="entry name" value="TRYPSIN_SER"/>
    <property type="match status" value="1"/>
</dbReference>
<keyword evidence="6" id="KW-0732">Signal</keyword>
<dbReference type="InterPro" id="IPR001314">
    <property type="entry name" value="Peptidase_S1A"/>
</dbReference>
<dbReference type="SUPFAM" id="SSF50494">
    <property type="entry name" value="Trypsin-like serine proteases"/>
    <property type="match status" value="1"/>
</dbReference>
<dbReference type="InterPro" id="IPR043504">
    <property type="entry name" value="Peptidase_S1_PA_chymotrypsin"/>
</dbReference>